<evidence type="ECO:0000313" key="1">
    <source>
        <dbReference type="EMBL" id="QLI67215.1"/>
    </source>
</evidence>
<keyword evidence="2" id="KW-1185">Reference proteome</keyword>
<dbReference type="AlphaFoldDB" id="A0A7D5UUC5"/>
<sequence>MSESGYSWKKKNNVRLPVNAEKVIAVQPVVMKYGSKTIPGHAVLHVVQGKKAIVFMSIDAPHDIDIQPQPTPDGFSDLLAGGTGLFRFKAKELAHPGPSKVTDAGVFSSVKDLQVTTSGSGTSVWASNTNNGIGYIMTDTHFGVPDPVAVQVVPDHQGGYFAPFK</sequence>
<dbReference type="RefSeq" id="XP_065986320.1">
    <property type="nucleotide sequence ID" value="XM_066130110.1"/>
</dbReference>
<dbReference type="Proteomes" id="UP000510686">
    <property type="component" value="Chromosome 2"/>
</dbReference>
<reference evidence="1 2" key="1">
    <citation type="submission" date="2020-07" db="EMBL/GenBank/DDBJ databases">
        <title>Telomere length de novo assembly of all 7 chromosomes of the fungus, Metarhizium brunneum, using a novel assembly pipeline.</title>
        <authorList>
            <person name="Saud z."/>
            <person name="Kortsinoglou A."/>
            <person name="Kouvelis V.N."/>
            <person name="Butt T.M."/>
        </authorList>
    </citation>
    <scope>NUCLEOTIDE SEQUENCE [LARGE SCALE GENOMIC DNA]</scope>
    <source>
        <strain evidence="1 2">4556</strain>
    </source>
</reference>
<proteinExistence type="predicted"/>
<organism evidence="1 2">
    <name type="scientific">Metarhizium brunneum</name>
    <dbReference type="NCBI Taxonomy" id="500148"/>
    <lineage>
        <taxon>Eukaryota</taxon>
        <taxon>Fungi</taxon>
        <taxon>Dikarya</taxon>
        <taxon>Ascomycota</taxon>
        <taxon>Pezizomycotina</taxon>
        <taxon>Sordariomycetes</taxon>
        <taxon>Hypocreomycetidae</taxon>
        <taxon>Hypocreales</taxon>
        <taxon>Clavicipitaceae</taxon>
        <taxon>Metarhizium</taxon>
    </lineage>
</organism>
<dbReference type="KEGG" id="mbrn:26243981"/>
<dbReference type="EMBL" id="CP058933">
    <property type="protein sequence ID" value="QLI67215.1"/>
    <property type="molecule type" value="Genomic_DNA"/>
</dbReference>
<dbReference type="OrthoDB" id="3235083at2759"/>
<dbReference type="GeneID" id="26243981"/>
<gene>
    <name evidence="1" type="ORF">G6M90_00g032480</name>
</gene>
<protein>
    <submittedName>
        <fullName evidence="1">Uncharacterized protein</fullName>
    </submittedName>
</protein>
<name>A0A7D5UUC5_9HYPO</name>
<accession>A0A7D5UUC5</accession>
<evidence type="ECO:0000313" key="2">
    <source>
        <dbReference type="Proteomes" id="UP000510686"/>
    </source>
</evidence>